<reference evidence="2 3" key="1">
    <citation type="journal article" date="2018" name="G3 (Bethesda)">
        <title>Phylogenetic and Phylogenomic Definition of Rhizopus Species.</title>
        <authorList>
            <person name="Gryganskyi A.P."/>
            <person name="Golan J."/>
            <person name="Dolatabadi S."/>
            <person name="Mondo S."/>
            <person name="Robb S."/>
            <person name="Idnurm A."/>
            <person name="Muszewska A."/>
            <person name="Steczkiewicz K."/>
            <person name="Masonjones S."/>
            <person name="Liao H.L."/>
            <person name="Gajdeczka M.T."/>
            <person name="Anike F."/>
            <person name="Vuek A."/>
            <person name="Anishchenko I.M."/>
            <person name="Voigt K."/>
            <person name="de Hoog G.S."/>
            <person name="Smith M.E."/>
            <person name="Heitman J."/>
            <person name="Vilgalys R."/>
            <person name="Stajich J.E."/>
        </authorList>
    </citation>
    <scope>NUCLEOTIDE SEQUENCE [LARGE SCALE GENOMIC DNA]</scope>
    <source>
        <strain evidence="2 3">CBS 357.93</strain>
    </source>
</reference>
<feature type="compositionally biased region" description="Polar residues" evidence="1">
    <location>
        <begin position="24"/>
        <end position="69"/>
    </location>
</feature>
<feature type="compositionally biased region" description="Low complexity" evidence="1">
    <location>
        <begin position="1"/>
        <end position="23"/>
    </location>
</feature>
<comment type="caution">
    <text evidence="2">The sequence shown here is derived from an EMBL/GenBank/DDBJ whole genome shotgun (WGS) entry which is preliminary data.</text>
</comment>
<keyword evidence="3" id="KW-1185">Reference proteome</keyword>
<feature type="non-terminal residue" evidence="2">
    <location>
        <position position="241"/>
    </location>
</feature>
<dbReference type="Proteomes" id="UP000252139">
    <property type="component" value="Unassembled WGS sequence"/>
</dbReference>
<proteinExistence type="predicted"/>
<feature type="region of interest" description="Disordered" evidence="1">
    <location>
        <begin position="1"/>
        <end position="77"/>
    </location>
</feature>
<sequence length="241" mass="26351">SIHLSTNNINPSTSTSLSQKPSSNPVSKIPSETTTHSKINNQEPISSSPSTASTKRTLSDRSPQLQPLDQVSRPHRKIKSHNIDFIMNPIATTFDFGPTQQPNQQPPALTVDQPLDFGLPSSVPDWFRPFQARLLHVESLVQENQRLREELTAAQTRIAELEATQTKQQQQPKSRVGTEASKWKTTTATPTAKPAPPAPQPTATPAPYKAAALKGKKATPPAPKPSTTRPRKALSTRQLQV</sequence>
<dbReference type="EMBL" id="PJQL01004583">
    <property type="protein sequence ID" value="RCH79300.1"/>
    <property type="molecule type" value="Genomic_DNA"/>
</dbReference>
<evidence type="ECO:0000313" key="3">
    <source>
        <dbReference type="Proteomes" id="UP000252139"/>
    </source>
</evidence>
<accession>A0A367INM6</accession>
<organism evidence="2 3">
    <name type="scientific">Rhizopus azygosporus</name>
    <name type="common">Rhizopus microsporus var. azygosporus</name>
    <dbReference type="NCBI Taxonomy" id="86630"/>
    <lineage>
        <taxon>Eukaryota</taxon>
        <taxon>Fungi</taxon>
        <taxon>Fungi incertae sedis</taxon>
        <taxon>Mucoromycota</taxon>
        <taxon>Mucoromycotina</taxon>
        <taxon>Mucoromycetes</taxon>
        <taxon>Mucorales</taxon>
        <taxon>Mucorineae</taxon>
        <taxon>Rhizopodaceae</taxon>
        <taxon>Rhizopus</taxon>
    </lineage>
</organism>
<evidence type="ECO:0000256" key="1">
    <source>
        <dbReference type="SAM" id="MobiDB-lite"/>
    </source>
</evidence>
<name>A0A367INM6_RHIAZ</name>
<gene>
    <name evidence="2" type="ORF">CU097_002648</name>
</gene>
<protein>
    <submittedName>
        <fullName evidence="2">Uncharacterized protein</fullName>
    </submittedName>
</protein>
<evidence type="ECO:0000313" key="2">
    <source>
        <dbReference type="EMBL" id="RCH79300.1"/>
    </source>
</evidence>
<feature type="region of interest" description="Disordered" evidence="1">
    <location>
        <begin position="162"/>
        <end position="241"/>
    </location>
</feature>
<feature type="non-terminal residue" evidence="2">
    <location>
        <position position="1"/>
    </location>
</feature>
<dbReference type="OrthoDB" id="10342226at2759"/>
<feature type="compositionally biased region" description="Pro residues" evidence="1">
    <location>
        <begin position="193"/>
        <end position="204"/>
    </location>
</feature>
<dbReference type="AlphaFoldDB" id="A0A367INM6"/>
<feature type="compositionally biased region" description="Polar residues" evidence="1">
    <location>
        <begin position="163"/>
        <end position="173"/>
    </location>
</feature>